<feature type="transmembrane region" description="Helical" evidence="6">
    <location>
        <begin position="53"/>
        <end position="73"/>
    </location>
</feature>
<feature type="transmembrane region" description="Helical" evidence="6">
    <location>
        <begin position="27"/>
        <end position="47"/>
    </location>
</feature>
<feature type="transmembrane region" description="Helical" evidence="6">
    <location>
        <begin position="419"/>
        <end position="438"/>
    </location>
</feature>
<dbReference type="InterPro" id="IPR007016">
    <property type="entry name" value="O-antigen_ligase-rel_domated"/>
</dbReference>
<feature type="transmembrane region" description="Helical" evidence="6">
    <location>
        <begin position="146"/>
        <end position="167"/>
    </location>
</feature>
<feature type="transmembrane region" description="Helical" evidence="6">
    <location>
        <begin position="115"/>
        <end position="134"/>
    </location>
</feature>
<dbReference type="InterPro" id="IPR051533">
    <property type="entry name" value="WaaL-like"/>
</dbReference>
<name>A0ABQ4E3N5_9ACTN</name>
<comment type="caution">
    <text evidence="8">The sequence shown here is derived from an EMBL/GenBank/DDBJ whole genome shotgun (WGS) entry which is preliminary data.</text>
</comment>
<dbReference type="EMBL" id="BONW01000021">
    <property type="protein sequence ID" value="GIG89317.1"/>
    <property type="molecule type" value="Genomic_DNA"/>
</dbReference>
<evidence type="ECO:0000256" key="6">
    <source>
        <dbReference type="SAM" id="Phobius"/>
    </source>
</evidence>
<dbReference type="PANTHER" id="PTHR37422">
    <property type="entry name" value="TEICHURONIC ACID BIOSYNTHESIS PROTEIN TUAE"/>
    <property type="match status" value="1"/>
</dbReference>
<dbReference type="Pfam" id="PF04932">
    <property type="entry name" value="Wzy_C"/>
    <property type="match status" value="1"/>
</dbReference>
<keyword evidence="4 6" id="KW-0472">Membrane</keyword>
<evidence type="ECO:0000256" key="4">
    <source>
        <dbReference type="ARBA" id="ARBA00023136"/>
    </source>
</evidence>
<evidence type="ECO:0000313" key="8">
    <source>
        <dbReference type="EMBL" id="GIG89317.1"/>
    </source>
</evidence>
<dbReference type="RefSeq" id="WP_203867819.1">
    <property type="nucleotide sequence ID" value="NZ_BONW01000021.1"/>
</dbReference>
<protein>
    <submittedName>
        <fullName evidence="8">O-antigen polymerase</fullName>
    </submittedName>
</protein>
<dbReference type="Proteomes" id="UP000646749">
    <property type="component" value="Unassembled WGS sequence"/>
</dbReference>
<evidence type="ECO:0000256" key="3">
    <source>
        <dbReference type="ARBA" id="ARBA00022989"/>
    </source>
</evidence>
<organism evidence="8 9">
    <name type="scientific">Plantactinospora endophytica</name>
    <dbReference type="NCBI Taxonomy" id="673535"/>
    <lineage>
        <taxon>Bacteria</taxon>
        <taxon>Bacillati</taxon>
        <taxon>Actinomycetota</taxon>
        <taxon>Actinomycetes</taxon>
        <taxon>Micromonosporales</taxon>
        <taxon>Micromonosporaceae</taxon>
        <taxon>Plantactinospora</taxon>
    </lineage>
</organism>
<gene>
    <name evidence="8" type="ORF">Pen02_42530</name>
</gene>
<feature type="transmembrane region" description="Helical" evidence="6">
    <location>
        <begin position="259"/>
        <end position="274"/>
    </location>
</feature>
<evidence type="ECO:0000313" key="9">
    <source>
        <dbReference type="Proteomes" id="UP000646749"/>
    </source>
</evidence>
<feature type="transmembrane region" description="Helical" evidence="6">
    <location>
        <begin position="358"/>
        <end position="383"/>
    </location>
</feature>
<evidence type="ECO:0000256" key="1">
    <source>
        <dbReference type="ARBA" id="ARBA00004141"/>
    </source>
</evidence>
<comment type="subcellular location">
    <subcellularLocation>
        <location evidence="1">Membrane</location>
        <topology evidence="1">Multi-pass membrane protein</topology>
    </subcellularLocation>
</comment>
<keyword evidence="2 6" id="KW-0812">Transmembrane</keyword>
<evidence type="ECO:0000256" key="2">
    <source>
        <dbReference type="ARBA" id="ARBA00022692"/>
    </source>
</evidence>
<feature type="transmembrane region" description="Helical" evidence="6">
    <location>
        <begin position="395"/>
        <end position="413"/>
    </location>
</feature>
<keyword evidence="9" id="KW-1185">Reference proteome</keyword>
<accession>A0ABQ4E3N5</accession>
<evidence type="ECO:0000259" key="7">
    <source>
        <dbReference type="Pfam" id="PF04932"/>
    </source>
</evidence>
<keyword evidence="3 6" id="KW-1133">Transmembrane helix</keyword>
<evidence type="ECO:0000256" key="5">
    <source>
        <dbReference type="SAM" id="MobiDB-lite"/>
    </source>
</evidence>
<feature type="domain" description="O-antigen ligase-related" evidence="7">
    <location>
        <begin position="242"/>
        <end position="369"/>
    </location>
</feature>
<sequence length="468" mass="51054">MPTYLSARRSDTVYDGITPAVRHFPDATAAVIASIMLAYLLPFRLVFPPLSDLGKPGLMVGFGLLVWWALSRLHPTLVTRGQQPMRWAMAIYLVTLFLSYVAGQGRGMPTLEANGAERTLLMALAGAGILLAAADGVLTRERIDKVLRWFCWGASFMAFVALVQFVTRIDLTTYMKLPPLLTFHKEVVGFRDRGGDGLVRVAGTAGHYIEFSVLMVISLVVAIHFARFSSTRRDRQIYGALAMFQAAVIPISLSRTGVLALGAAILLFILVWPLRTTFNVLVVGCFLTALIQVARPGLLAAIKSLLLAGENDPSVQARVEDYDYVTPFIRERPWLGRGIGTFLPELYQLLDNQWLTTLVQGGIVGVAGLAVFFLSGVLVAGRVRRFARTDRDRDLAAVLAVAIGVAGVSGFTFDSMYFTTFFITVHVLLGLTGALWRLTRAERTNRIESGRPVRPSGEPGPVPAAAQA</sequence>
<dbReference type="PANTHER" id="PTHR37422:SF23">
    <property type="entry name" value="TEICHURONIC ACID BIOSYNTHESIS PROTEIN TUAE"/>
    <property type="match status" value="1"/>
</dbReference>
<feature type="region of interest" description="Disordered" evidence="5">
    <location>
        <begin position="447"/>
        <end position="468"/>
    </location>
</feature>
<feature type="transmembrane region" description="Helical" evidence="6">
    <location>
        <begin position="85"/>
        <end position="103"/>
    </location>
</feature>
<proteinExistence type="predicted"/>
<reference evidence="8 9" key="1">
    <citation type="submission" date="2021-01" db="EMBL/GenBank/DDBJ databases">
        <title>Whole genome shotgun sequence of Plantactinospora endophytica NBRC 110450.</title>
        <authorList>
            <person name="Komaki H."/>
            <person name="Tamura T."/>
        </authorList>
    </citation>
    <scope>NUCLEOTIDE SEQUENCE [LARGE SCALE GENOMIC DNA]</scope>
    <source>
        <strain evidence="8 9">NBRC 110450</strain>
    </source>
</reference>
<feature type="transmembrane region" description="Helical" evidence="6">
    <location>
        <begin position="205"/>
        <end position="225"/>
    </location>
</feature>